<dbReference type="GeneID" id="69034886"/>
<evidence type="ECO:0000313" key="3">
    <source>
        <dbReference type="Proteomes" id="UP000001631"/>
    </source>
</evidence>
<dbReference type="HOGENOM" id="CLU_1524695_0_0_1"/>
<proteinExistence type="predicted"/>
<organism evidence="2 3">
    <name type="scientific">Ajellomyces capsulatus (strain G186AR / H82 / ATCC MYA-2454 / RMSCC 2432)</name>
    <name type="common">Darling's disease fungus</name>
    <name type="synonym">Histoplasma capsulatum</name>
    <dbReference type="NCBI Taxonomy" id="447093"/>
    <lineage>
        <taxon>Eukaryota</taxon>
        <taxon>Fungi</taxon>
        <taxon>Dikarya</taxon>
        <taxon>Ascomycota</taxon>
        <taxon>Pezizomycotina</taxon>
        <taxon>Eurotiomycetes</taxon>
        <taxon>Eurotiomycetidae</taxon>
        <taxon>Onygenales</taxon>
        <taxon>Ajellomycetaceae</taxon>
        <taxon>Histoplasma</taxon>
    </lineage>
</organism>
<sequence>MPAAAWRLLEGGADVSDPIFRYLDPMNLTSATVDLRHNGGRKKRKKSYLDFDLKERGLKWKLDRKKLVTICCFKRFNSHDEAADAITGVANLFPGRICSKAPGILKGKVESVFVIQKVNGHVGEGGDVNLLREFSGYCKHSSGWSDGAMKENGREMGEMQEGKVEKRHKCGKTSYA</sequence>
<name>C0NG54_AJECG</name>
<dbReference type="EMBL" id="GG663364">
    <property type="protein sequence ID" value="EEH10225.1"/>
    <property type="molecule type" value="Genomic_DNA"/>
</dbReference>
<dbReference type="InParanoid" id="C0NG54"/>
<reference evidence="2" key="1">
    <citation type="submission" date="2009-02" db="EMBL/GenBank/DDBJ databases">
        <title>The Genome Sequence of Ajellomyces capsulatus strain G186AR.</title>
        <authorList>
            <consortium name="The Broad Institute Genome Sequencing Platform"/>
            <person name="Champion M."/>
            <person name="Cuomo C."/>
            <person name="Ma L.-J."/>
            <person name="Henn M.R."/>
            <person name="Sil A."/>
            <person name="Goldman B."/>
            <person name="Young S.K."/>
            <person name="Kodira C.D."/>
            <person name="Zeng Q."/>
            <person name="Koehrsen M."/>
            <person name="Alvarado L."/>
            <person name="Berlin A."/>
            <person name="Borenstein D."/>
            <person name="Chen Z."/>
            <person name="Engels R."/>
            <person name="Freedman E."/>
            <person name="Gellesch M."/>
            <person name="Goldberg J."/>
            <person name="Griggs A."/>
            <person name="Gujja S."/>
            <person name="Heiman D."/>
            <person name="Hepburn T."/>
            <person name="Howarth C."/>
            <person name="Jen D."/>
            <person name="Larson L."/>
            <person name="Lewis B."/>
            <person name="Mehta T."/>
            <person name="Park D."/>
            <person name="Pearson M."/>
            <person name="Roberts A."/>
            <person name="Saif S."/>
            <person name="Shea T."/>
            <person name="Shenoy N."/>
            <person name="Sisk P."/>
            <person name="Stolte C."/>
            <person name="Sykes S."/>
            <person name="Walk T."/>
            <person name="White J."/>
            <person name="Yandava C."/>
            <person name="Klein B."/>
            <person name="McEwen J.G."/>
            <person name="Puccia R."/>
            <person name="Goldman G.H."/>
            <person name="Felipe M.S."/>
            <person name="Nino-Vega G."/>
            <person name="San-Blas G."/>
            <person name="Taylor J."/>
            <person name="Mendoza L."/>
            <person name="Galagan J."/>
            <person name="Nusbaum C."/>
            <person name="Birren B."/>
        </authorList>
    </citation>
    <scope>NUCLEOTIDE SEQUENCE</scope>
    <source>
        <strain evidence="2">G186AR</strain>
    </source>
</reference>
<dbReference type="AlphaFoldDB" id="C0NG54"/>
<feature type="compositionally biased region" description="Basic residues" evidence="1">
    <location>
        <begin position="165"/>
        <end position="176"/>
    </location>
</feature>
<feature type="compositionally biased region" description="Basic and acidic residues" evidence="1">
    <location>
        <begin position="148"/>
        <end position="164"/>
    </location>
</feature>
<accession>C0NG54</accession>
<keyword evidence="3" id="KW-1185">Reference proteome</keyword>
<gene>
    <name evidence="2" type="ORF">HCBG_01870</name>
</gene>
<feature type="region of interest" description="Disordered" evidence="1">
    <location>
        <begin position="148"/>
        <end position="176"/>
    </location>
</feature>
<dbReference type="RefSeq" id="XP_045290705.1">
    <property type="nucleotide sequence ID" value="XM_045428919.1"/>
</dbReference>
<protein>
    <submittedName>
        <fullName evidence="2">Uncharacterized protein</fullName>
    </submittedName>
</protein>
<evidence type="ECO:0000256" key="1">
    <source>
        <dbReference type="SAM" id="MobiDB-lite"/>
    </source>
</evidence>
<evidence type="ECO:0000313" key="2">
    <source>
        <dbReference type="EMBL" id="EEH10225.1"/>
    </source>
</evidence>
<dbReference type="Proteomes" id="UP000001631">
    <property type="component" value="Unassembled WGS sequence"/>
</dbReference>